<dbReference type="Proteomes" id="UP000093695">
    <property type="component" value="Chromosome"/>
</dbReference>
<dbReference type="InterPro" id="IPR002182">
    <property type="entry name" value="NB-ARC"/>
</dbReference>
<keyword evidence="3" id="KW-1185">Reference proteome</keyword>
<dbReference type="InterPro" id="IPR019734">
    <property type="entry name" value="TPR_rpt"/>
</dbReference>
<dbReference type="Pfam" id="PF00931">
    <property type="entry name" value="NB-ARC"/>
    <property type="match status" value="1"/>
</dbReference>
<dbReference type="Gene3D" id="3.30.70.1230">
    <property type="entry name" value="Nucleotide cyclase"/>
    <property type="match status" value="1"/>
</dbReference>
<dbReference type="InterPro" id="IPR027417">
    <property type="entry name" value="P-loop_NTPase"/>
</dbReference>
<sequence>MVARRGSRHHLIVVADVEGFGDRRRTGPHQRAVRDGLYEAIEAAFTATGVVWRDCYHEDRGDALFVLVPGEVDKAAFVEAALPTLVTRLRVHNDTHPEAQRIRLRIALHAGEVGYDGHGVTSSSLTLAFRLCDAPPLKTALAASPGVLAVIASDWLFDDVIRHTPGAAPATWRTVSVEVKEVTTTGWITLPDHPYPAAPDPATADTRVSHPGRPNVVSGRVVPRQLPGSVRDFTGRAEHLAALDALIPPEPGQYDERPRSVVITAVDGAGGMGKTTLALHWAHRIQDRFPDGTLHVNLRGYGPGTPVTSGEALSGFLRALGVAARAIPADVDAQAALLRSLLAGKRTLLVLDNAHSAEQVRPLLPGTAGCMVLVTSRDSLTGLVVTDAAHRLTLDLLTPPEALDLVTGILGAERAAAEPDAVAALIRLCARLPLALRVAASRAAAHPHLTVADVVTELEDDRTRLDVLSEFADERAAVRAVFDWSYRRLPPEQARLFRRLGLHPGPDLSLPAAAALAELPPAETRPLLAALAGAHLIEPTAGGRYRFHDLLRAYAADQARHYDTDEERERALEALLTFYTYTVCTADYYIYHLFVQMPAAVAVPRHPHPIDTPDEAWAWLGTERANILAALQHAAERRLDHHTIPLAHACRFLCSLGGPQEWIRAHGAGIAAAKRVGNRTQEAILLIDRGETASDLGWWDQAHTDLDHAATLVRQLVDPRLRVSDFNGRGLLLLRQGRFQEAVRLLKLALPLSKKIGSVRWEAVVEGNLSAAHLGLGHSQVALEYAERGLELRRQVGDVTGEAWALTQLARTWDQLGDPDRAIVLCREAIALGHRTPLNRNNTIADPLDVLAACLHQLGRTDEAITCWQEAAAVYDHAGYPHKATEVRQRLYDAQSKP</sequence>
<dbReference type="SMART" id="SM00028">
    <property type="entry name" value="TPR"/>
    <property type="match status" value="4"/>
</dbReference>
<dbReference type="InterPro" id="IPR011990">
    <property type="entry name" value="TPR-like_helical_dom_sf"/>
</dbReference>
<dbReference type="Pfam" id="PF13424">
    <property type="entry name" value="TPR_12"/>
    <property type="match status" value="1"/>
</dbReference>
<protein>
    <recommendedName>
        <fullName evidence="1">NB-ARC domain-containing protein</fullName>
    </recommendedName>
</protein>
<proteinExistence type="predicted"/>
<dbReference type="KEGG" id="aori:SD37_16910"/>
<reference evidence="2 3" key="1">
    <citation type="journal article" date="2015" name="Genome Announc.">
        <title>Draft Genome Sequence of Norvancomycin-Producing Strain Amycolatopsis orientalis CPCC200066.</title>
        <authorList>
            <person name="Lei X."/>
            <person name="Yuan F."/>
            <person name="Shi Y."/>
            <person name="Li X."/>
            <person name="Wang L."/>
            <person name="Hong B."/>
        </authorList>
    </citation>
    <scope>NUCLEOTIDE SEQUENCE [LARGE SCALE GENOMIC DNA]</scope>
    <source>
        <strain evidence="2 3">B-37</strain>
    </source>
</reference>
<dbReference type="SUPFAM" id="SSF48452">
    <property type="entry name" value="TPR-like"/>
    <property type="match status" value="1"/>
</dbReference>
<organism evidence="2 3">
    <name type="scientific">Amycolatopsis orientalis</name>
    <name type="common">Nocardia orientalis</name>
    <dbReference type="NCBI Taxonomy" id="31958"/>
    <lineage>
        <taxon>Bacteria</taxon>
        <taxon>Bacillati</taxon>
        <taxon>Actinomycetota</taxon>
        <taxon>Actinomycetes</taxon>
        <taxon>Pseudonocardiales</taxon>
        <taxon>Pseudonocardiaceae</taxon>
        <taxon>Amycolatopsis</taxon>
    </lineage>
</organism>
<feature type="domain" description="NB-ARC" evidence="1">
    <location>
        <begin position="263"/>
        <end position="407"/>
    </location>
</feature>
<dbReference type="PANTHER" id="PTHR47691:SF3">
    <property type="entry name" value="HTH-TYPE TRANSCRIPTIONAL REGULATOR RV0890C-RELATED"/>
    <property type="match status" value="1"/>
</dbReference>
<dbReference type="AlphaFoldDB" id="A0A193BY46"/>
<dbReference type="Gene3D" id="1.25.40.10">
    <property type="entry name" value="Tetratricopeptide repeat domain"/>
    <property type="match status" value="1"/>
</dbReference>
<evidence type="ECO:0000259" key="1">
    <source>
        <dbReference type="Pfam" id="PF00931"/>
    </source>
</evidence>
<evidence type="ECO:0000313" key="2">
    <source>
        <dbReference type="EMBL" id="ANN17156.1"/>
    </source>
</evidence>
<gene>
    <name evidence="2" type="ORF">SD37_16910</name>
</gene>
<evidence type="ECO:0000313" key="3">
    <source>
        <dbReference type="Proteomes" id="UP000093695"/>
    </source>
</evidence>
<accession>A0A193BY46</accession>
<dbReference type="Gene3D" id="3.40.50.300">
    <property type="entry name" value="P-loop containing nucleotide triphosphate hydrolases"/>
    <property type="match status" value="1"/>
</dbReference>
<dbReference type="STRING" id="31958.SD37_16910"/>
<dbReference type="SUPFAM" id="SSF52540">
    <property type="entry name" value="P-loop containing nucleoside triphosphate hydrolases"/>
    <property type="match status" value="1"/>
</dbReference>
<name>A0A193BY46_AMYOR</name>
<dbReference type="InterPro" id="IPR029787">
    <property type="entry name" value="Nucleotide_cyclase"/>
</dbReference>
<dbReference type="GO" id="GO:0043531">
    <property type="term" value="F:ADP binding"/>
    <property type="evidence" value="ECO:0007669"/>
    <property type="project" value="InterPro"/>
</dbReference>
<dbReference type="PANTHER" id="PTHR47691">
    <property type="entry name" value="REGULATOR-RELATED"/>
    <property type="match status" value="1"/>
</dbReference>
<dbReference type="PRINTS" id="PR00364">
    <property type="entry name" value="DISEASERSIST"/>
</dbReference>
<dbReference type="EMBL" id="CP016174">
    <property type="protein sequence ID" value="ANN17156.1"/>
    <property type="molecule type" value="Genomic_DNA"/>
</dbReference>
<dbReference type="eggNOG" id="COG0457">
    <property type="taxonomic scope" value="Bacteria"/>
</dbReference>
<dbReference type="Pfam" id="PF13374">
    <property type="entry name" value="TPR_10"/>
    <property type="match status" value="1"/>
</dbReference>